<feature type="binding site" evidence="9">
    <location>
        <begin position="137"/>
        <end position="139"/>
    </location>
    <ligand>
        <name>2-[(2R,5Z)-2-carboxy-4-methylthiazol-5(2H)-ylidene]ethyl phosphate</name>
        <dbReference type="ChEBI" id="CHEBI:62899"/>
    </ligand>
</feature>
<comment type="pathway">
    <text evidence="1 9 11">Cofactor biosynthesis; thiamine diphosphate biosynthesis; thiamine phosphate from 4-amino-2-methyl-5-diphosphomethylpyrimidine and 4-methyl-5-(2-phosphoethyl)-thiazole: step 1/1.</text>
</comment>
<feature type="binding site" evidence="9">
    <location>
        <position position="72"/>
    </location>
    <ligand>
        <name>Mg(2+)</name>
        <dbReference type="ChEBI" id="CHEBI:18420"/>
    </ligand>
</feature>
<evidence type="ECO:0000256" key="3">
    <source>
        <dbReference type="ARBA" id="ARBA00022723"/>
    </source>
</evidence>
<comment type="function">
    <text evidence="9">Condenses 4-methyl-5-(beta-hydroxyethyl)thiazole monophosphate (THZ-P) and 2-methyl-4-amino-5-hydroxymethyl pyrimidine pyrophosphate (HMP-PP) to form thiamine monophosphate (TMP).</text>
</comment>
<dbReference type="SUPFAM" id="SSF51391">
    <property type="entry name" value="Thiamin phosphate synthase"/>
    <property type="match status" value="1"/>
</dbReference>
<comment type="catalytic activity">
    <reaction evidence="7 9 10">
        <text>2-(2-carboxy-4-methylthiazol-5-yl)ethyl phosphate + 4-amino-2-methyl-5-(diphosphooxymethyl)pyrimidine + 2 H(+) = thiamine phosphate + CO2 + diphosphate</text>
        <dbReference type="Rhea" id="RHEA:47848"/>
        <dbReference type="ChEBI" id="CHEBI:15378"/>
        <dbReference type="ChEBI" id="CHEBI:16526"/>
        <dbReference type="ChEBI" id="CHEBI:33019"/>
        <dbReference type="ChEBI" id="CHEBI:37575"/>
        <dbReference type="ChEBI" id="CHEBI:57841"/>
        <dbReference type="ChEBI" id="CHEBI:62890"/>
        <dbReference type="EC" id="2.5.1.3"/>
    </reaction>
</comment>
<feature type="binding site" evidence="9">
    <location>
        <position position="140"/>
    </location>
    <ligand>
        <name>4-amino-2-methyl-5-(diphosphooxymethyl)pyrimidine</name>
        <dbReference type="ChEBI" id="CHEBI:57841"/>
    </ligand>
</feature>
<keyword evidence="3 9" id="KW-0479">Metal-binding</keyword>
<dbReference type="EC" id="2.5.1.3" evidence="9"/>
<comment type="caution">
    <text evidence="9">Lacks conserved residue(s) required for the propagation of feature annotation.</text>
</comment>
<comment type="similarity">
    <text evidence="9 10">Belongs to the thiamine-phosphate synthase family.</text>
</comment>
<dbReference type="InterPro" id="IPR013785">
    <property type="entry name" value="Aldolase_TIM"/>
</dbReference>
<keyword evidence="5 9" id="KW-0784">Thiamine biosynthesis</keyword>
<evidence type="ECO:0000256" key="8">
    <source>
        <dbReference type="ARBA" id="ARBA00047883"/>
    </source>
</evidence>
<organism evidence="13 14">
    <name type="scientific">Chitinimonas prasina</name>
    <dbReference type="NCBI Taxonomy" id="1434937"/>
    <lineage>
        <taxon>Bacteria</taxon>
        <taxon>Pseudomonadati</taxon>
        <taxon>Pseudomonadota</taxon>
        <taxon>Betaproteobacteria</taxon>
        <taxon>Neisseriales</taxon>
        <taxon>Chitinibacteraceae</taxon>
        <taxon>Chitinimonas</taxon>
    </lineage>
</organism>
<feature type="binding site" evidence="9">
    <location>
        <position position="167"/>
    </location>
    <ligand>
        <name>2-[(2R,5Z)-2-carboxy-4-methylthiazol-5(2H)-ylidene]ethyl phosphate</name>
        <dbReference type="ChEBI" id="CHEBI:62899"/>
    </ligand>
</feature>
<dbReference type="HAMAP" id="MF_00097">
    <property type="entry name" value="TMP_synthase"/>
    <property type="match status" value="1"/>
</dbReference>
<comment type="catalytic activity">
    <reaction evidence="6 9 10">
        <text>4-methyl-5-(2-phosphooxyethyl)-thiazole + 4-amino-2-methyl-5-(diphosphooxymethyl)pyrimidine + H(+) = thiamine phosphate + diphosphate</text>
        <dbReference type="Rhea" id="RHEA:22328"/>
        <dbReference type="ChEBI" id="CHEBI:15378"/>
        <dbReference type="ChEBI" id="CHEBI:33019"/>
        <dbReference type="ChEBI" id="CHEBI:37575"/>
        <dbReference type="ChEBI" id="CHEBI:57841"/>
        <dbReference type="ChEBI" id="CHEBI:58296"/>
        <dbReference type="EC" id="2.5.1.3"/>
    </reaction>
</comment>
<feature type="binding site" evidence="9">
    <location>
        <position position="110"/>
    </location>
    <ligand>
        <name>4-amino-2-methyl-5-(diphosphooxymethyl)pyrimidine</name>
        <dbReference type="ChEBI" id="CHEBI:57841"/>
    </ligand>
</feature>
<dbReference type="RefSeq" id="WP_284195437.1">
    <property type="nucleotide sequence ID" value="NZ_BSOG01000001.1"/>
</dbReference>
<proteinExistence type="inferred from homology"/>
<evidence type="ECO:0000313" key="13">
    <source>
        <dbReference type="EMBL" id="GLR12309.1"/>
    </source>
</evidence>
<evidence type="ECO:0000256" key="11">
    <source>
        <dbReference type="RuleBase" id="RU004253"/>
    </source>
</evidence>
<name>A0ABQ5YBY8_9NEIS</name>
<reference evidence="14" key="1">
    <citation type="journal article" date="2019" name="Int. J. Syst. Evol. Microbiol.">
        <title>The Global Catalogue of Microorganisms (GCM) 10K type strain sequencing project: providing services to taxonomists for standard genome sequencing and annotation.</title>
        <authorList>
            <consortium name="The Broad Institute Genomics Platform"/>
            <consortium name="The Broad Institute Genome Sequencing Center for Infectious Disease"/>
            <person name="Wu L."/>
            <person name="Ma J."/>
        </authorList>
    </citation>
    <scope>NUCLEOTIDE SEQUENCE [LARGE SCALE GENOMIC DNA]</scope>
    <source>
        <strain evidence="14">NBRC 110044</strain>
    </source>
</reference>
<dbReference type="Proteomes" id="UP001156706">
    <property type="component" value="Unassembled WGS sequence"/>
</dbReference>
<evidence type="ECO:0000256" key="10">
    <source>
        <dbReference type="RuleBase" id="RU003826"/>
    </source>
</evidence>
<comment type="catalytic activity">
    <reaction evidence="8 9 10">
        <text>2-[(2R,5Z)-2-carboxy-4-methylthiazol-5(2H)-ylidene]ethyl phosphate + 4-amino-2-methyl-5-(diphosphooxymethyl)pyrimidine + 2 H(+) = thiamine phosphate + CO2 + diphosphate</text>
        <dbReference type="Rhea" id="RHEA:47844"/>
        <dbReference type="ChEBI" id="CHEBI:15378"/>
        <dbReference type="ChEBI" id="CHEBI:16526"/>
        <dbReference type="ChEBI" id="CHEBI:33019"/>
        <dbReference type="ChEBI" id="CHEBI:37575"/>
        <dbReference type="ChEBI" id="CHEBI:57841"/>
        <dbReference type="ChEBI" id="CHEBI:62899"/>
        <dbReference type="EC" id="2.5.1.3"/>
    </reaction>
</comment>
<dbReference type="PANTHER" id="PTHR20857">
    <property type="entry name" value="THIAMINE-PHOSPHATE PYROPHOSPHORYLASE"/>
    <property type="match status" value="1"/>
</dbReference>
<evidence type="ECO:0000256" key="2">
    <source>
        <dbReference type="ARBA" id="ARBA00022679"/>
    </source>
</evidence>
<evidence type="ECO:0000256" key="9">
    <source>
        <dbReference type="HAMAP-Rule" id="MF_00097"/>
    </source>
</evidence>
<evidence type="ECO:0000256" key="6">
    <source>
        <dbReference type="ARBA" id="ARBA00047334"/>
    </source>
</evidence>
<keyword evidence="4 9" id="KW-0460">Magnesium</keyword>
<evidence type="ECO:0000313" key="14">
    <source>
        <dbReference type="Proteomes" id="UP001156706"/>
    </source>
</evidence>
<dbReference type="InterPro" id="IPR022998">
    <property type="entry name" value="ThiamineP_synth_TenI"/>
</dbReference>
<evidence type="ECO:0000256" key="4">
    <source>
        <dbReference type="ARBA" id="ARBA00022842"/>
    </source>
</evidence>
<protein>
    <recommendedName>
        <fullName evidence="9">Thiamine-phosphate synthase</fullName>
        <shortName evidence="9">TP synthase</shortName>
        <shortName evidence="9">TPS</shortName>
        <ecNumber evidence="9">2.5.1.3</ecNumber>
    </recommendedName>
    <alternativeName>
        <fullName evidence="9">Thiamine-phosphate pyrophosphorylase</fullName>
        <shortName evidence="9">TMP pyrophosphorylase</shortName>
        <shortName evidence="9">TMP-PPase</shortName>
    </alternativeName>
</protein>
<dbReference type="EMBL" id="BSOG01000001">
    <property type="protein sequence ID" value="GLR12309.1"/>
    <property type="molecule type" value="Genomic_DNA"/>
</dbReference>
<dbReference type="NCBIfam" id="TIGR00693">
    <property type="entry name" value="thiE"/>
    <property type="match status" value="1"/>
</dbReference>
<dbReference type="CDD" id="cd00564">
    <property type="entry name" value="TMP_TenI"/>
    <property type="match status" value="1"/>
</dbReference>
<evidence type="ECO:0000256" key="5">
    <source>
        <dbReference type="ARBA" id="ARBA00022977"/>
    </source>
</evidence>
<gene>
    <name evidence="9 13" type="primary">thiE</name>
    <name evidence="13" type="ORF">GCM10007907_10990</name>
</gene>
<keyword evidence="2 9" id="KW-0808">Transferase</keyword>
<keyword evidence="14" id="KW-1185">Reference proteome</keyword>
<comment type="caution">
    <text evidence="13">The sequence shown here is derived from an EMBL/GenBank/DDBJ whole genome shotgun (WGS) entry which is preliminary data.</text>
</comment>
<dbReference type="InterPro" id="IPR034291">
    <property type="entry name" value="TMP_synthase"/>
</dbReference>
<sequence>MSTASLPRGLYAITPDWTDTDRLLTAVEQVLAAGAVVLQYRNKLADAGLRLQQAQALQARCRHHHVPLIINDHLELALAIDADGLHLGGDDGELAAARRALGPQRLLGASCYNQLALAQSAQAAGASYVAFGAAYVSATKPLAVQAPLALYQAACAQLACPVVAIGGITPFNAGPLLAAGVPSLAVIGGLYEGGQPAERAAAYTALFEHS</sequence>
<feature type="binding site" evidence="9">
    <location>
        <begin position="39"/>
        <end position="43"/>
    </location>
    <ligand>
        <name>4-amino-2-methyl-5-(diphosphooxymethyl)pyrimidine</name>
        <dbReference type="ChEBI" id="CHEBI:57841"/>
    </ligand>
</feature>
<evidence type="ECO:0000256" key="7">
    <source>
        <dbReference type="ARBA" id="ARBA00047851"/>
    </source>
</evidence>
<evidence type="ECO:0000259" key="12">
    <source>
        <dbReference type="Pfam" id="PF02581"/>
    </source>
</evidence>
<feature type="binding site" evidence="9">
    <location>
        <position position="91"/>
    </location>
    <ligand>
        <name>Mg(2+)</name>
        <dbReference type="ChEBI" id="CHEBI:18420"/>
    </ligand>
</feature>
<dbReference type="InterPro" id="IPR036206">
    <property type="entry name" value="ThiamineP_synth_sf"/>
</dbReference>
<comment type="cofactor">
    <cofactor evidence="9">
        <name>Mg(2+)</name>
        <dbReference type="ChEBI" id="CHEBI:18420"/>
    </cofactor>
    <text evidence="9">Binds 1 Mg(2+) ion per subunit.</text>
</comment>
<feature type="domain" description="Thiamine phosphate synthase/TenI" evidence="12">
    <location>
        <begin position="10"/>
        <end position="189"/>
    </location>
</feature>
<evidence type="ECO:0000256" key="1">
    <source>
        <dbReference type="ARBA" id="ARBA00005165"/>
    </source>
</evidence>
<dbReference type="PANTHER" id="PTHR20857:SF15">
    <property type="entry name" value="THIAMINE-PHOSPHATE SYNTHASE"/>
    <property type="match status" value="1"/>
</dbReference>
<dbReference type="Gene3D" id="3.20.20.70">
    <property type="entry name" value="Aldolase class I"/>
    <property type="match status" value="1"/>
</dbReference>
<dbReference type="Pfam" id="PF02581">
    <property type="entry name" value="TMP-TENI"/>
    <property type="match status" value="1"/>
</dbReference>
<feature type="binding site" evidence="9">
    <location>
        <position position="71"/>
    </location>
    <ligand>
        <name>4-amino-2-methyl-5-(diphosphooxymethyl)pyrimidine</name>
        <dbReference type="ChEBI" id="CHEBI:57841"/>
    </ligand>
</feature>
<accession>A0ABQ5YBY8</accession>